<dbReference type="InterPro" id="IPR039422">
    <property type="entry name" value="MarR/SlyA-like"/>
</dbReference>
<dbReference type="SMART" id="SM00347">
    <property type="entry name" value="HTH_MARR"/>
    <property type="match status" value="1"/>
</dbReference>
<dbReference type="InterPro" id="IPR036388">
    <property type="entry name" value="WH-like_DNA-bd_sf"/>
</dbReference>
<accession>A0A365U8W9</accession>
<dbReference type="PANTHER" id="PTHR33164:SF89">
    <property type="entry name" value="MARR FAMILY REGULATORY PROTEIN"/>
    <property type="match status" value="1"/>
</dbReference>
<dbReference type="Pfam" id="PF12802">
    <property type="entry name" value="MarR_2"/>
    <property type="match status" value="1"/>
</dbReference>
<dbReference type="PRINTS" id="PR00598">
    <property type="entry name" value="HTHMARR"/>
</dbReference>
<keyword evidence="6" id="KW-1185">Reference proteome</keyword>
<keyword evidence="2" id="KW-0238">DNA-binding</keyword>
<dbReference type="Proteomes" id="UP000253370">
    <property type="component" value="Unassembled WGS sequence"/>
</dbReference>
<proteinExistence type="predicted"/>
<feature type="domain" description="HTH marR-type" evidence="4">
    <location>
        <begin position="7"/>
        <end position="134"/>
    </location>
</feature>
<reference evidence="5 6" key="1">
    <citation type="submission" date="2018-07" db="EMBL/GenBank/DDBJ databases">
        <title>Rhodosalinus sp. strain E84T genomic sequence and assembly.</title>
        <authorList>
            <person name="Liu Z.-W."/>
            <person name="Lu D.-C."/>
        </authorList>
    </citation>
    <scope>NUCLEOTIDE SEQUENCE [LARGE SCALE GENOMIC DNA]</scope>
    <source>
        <strain evidence="5 6">E84</strain>
    </source>
</reference>
<protein>
    <submittedName>
        <fullName evidence="5">MarR family transcriptional regulator</fullName>
    </submittedName>
</protein>
<evidence type="ECO:0000256" key="3">
    <source>
        <dbReference type="ARBA" id="ARBA00023163"/>
    </source>
</evidence>
<name>A0A365U8W9_9RHOB</name>
<comment type="caution">
    <text evidence="5">The sequence shown here is derived from an EMBL/GenBank/DDBJ whole genome shotgun (WGS) entry which is preliminary data.</text>
</comment>
<dbReference type="PANTHER" id="PTHR33164">
    <property type="entry name" value="TRANSCRIPTIONAL REGULATOR, MARR FAMILY"/>
    <property type="match status" value="1"/>
</dbReference>
<dbReference type="GO" id="GO:0003677">
    <property type="term" value="F:DNA binding"/>
    <property type="evidence" value="ECO:0007669"/>
    <property type="project" value="UniProtKB-KW"/>
</dbReference>
<dbReference type="AlphaFoldDB" id="A0A365U8W9"/>
<dbReference type="Gene3D" id="1.10.10.10">
    <property type="entry name" value="Winged helix-like DNA-binding domain superfamily/Winged helix DNA-binding domain"/>
    <property type="match status" value="1"/>
</dbReference>
<evidence type="ECO:0000256" key="2">
    <source>
        <dbReference type="ARBA" id="ARBA00023125"/>
    </source>
</evidence>
<dbReference type="SUPFAM" id="SSF46785">
    <property type="entry name" value="Winged helix' DNA-binding domain"/>
    <property type="match status" value="1"/>
</dbReference>
<evidence type="ECO:0000259" key="4">
    <source>
        <dbReference type="PROSITE" id="PS50995"/>
    </source>
</evidence>
<evidence type="ECO:0000313" key="5">
    <source>
        <dbReference type="EMBL" id="RBI85243.1"/>
    </source>
</evidence>
<gene>
    <name evidence="5" type="ORF">DRV85_09480</name>
</gene>
<dbReference type="OrthoDB" id="5522755at2"/>
<dbReference type="GO" id="GO:0006950">
    <property type="term" value="P:response to stress"/>
    <property type="evidence" value="ECO:0007669"/>
    <property type="project" value="TreeGrafter"/>
</dbReference>
<keyword evidence="3" id="KW-0804">Transcription</keyword>
<dbReference type="InterPro" id="IPR000835">
    <property type="entry name" value="HTH_MarR-typ"/>
</dbReference>
<dbReference type="InterPro" id="IPR036390">
    <property type="entry name" value="WH_DNA-bd_sf"/>
</dbReference>
<dbReference type="GO" id="GO:0003700">
    <property type="term" value="F:DNA-binding transcription factor activity"/>
    <property type="evidence" value="ECO:0007669"/>
    <property type="project" value="InterPro"/>
</dbReference>
<sequence length="200" mass="21565">MSDDLPPEELAEFLVHLGRAARGEDGGASLTPAQWTALRFFARANRASRTPSAFASFHATTRGTASQTVKSLETKGYLVRRRSDEDRRSVRFELTEAGQQMLDRDPLRHLAESIGRLGAEERRALGRALPALAIDLATARGANAFGTCGDCRHFSARDGGGHCACVSAELTPEEIGQLCASFAAGDDPALRLPEEQKETP</sequence>
<evidence type="ECO:0000313" key="6">
    <source>
        <dbReference type="Proteomes" id="UP000253370"/>
    </source>
</evidence>
<dbReference type="InterPro" id="IPR023187">
    <property type="entry name" value="Tscrpt_reg_MarR-type_CS"/>
</dbReference>
<keyword evidence="1" id="KW-0805">Transcription regulation</keyword>
<dbReference type="PROSITE" id="PS50995">
    <property type="entry name" value="HTH_MARR_2"/>
    <property type="match status" value="1"/>
</dbReference>
<dbReference type="EMBL" id="QNTQ01000007">
    <property type="protein sequence ID" value="RBI85243.1"/>
    <property type="molecule type" value="Genomic_DNA"/>
</dbReference>
<dbReference type="PROSITE" id="PS01117">
    <property type="entry name" value="HTH_MARR_1"/>
    <property type="match status" value="1"/>
</dbReference>
<dbReference type="RefSeq" id="WP_113289227.1">
    <property type="nucleotide sequence ID" value="NZ_QNTQ01000007.1"/>
</dbReference>
<organism evidence="5 6">
    <name type="scientific">Rhodosalinus halophilus</name>
    <dbReference type="NCBI Taxonomy" id="2259333"/>
    <lineage>
        <taxon>Bacteria</taxon>
        <taxon>Pseudomonadati</taxon>
        <taxon>Pseudomonadota</taxon>
        <taxon>Alphaproteobacteria</taxon>
        <taxon>Rhodobacterales</taxon>
        <taxon>Paracoccaceae</taxon>
        <taxon>Rhodosalinus</taxon>
    </lineage>
</organism>
<evidence type="ECO:0000256" key="1">
    <source>
        <dbReference type="ARBA" id="ARBA00023015"/>
    </source>
</evidence>